<name>A0A382ALQ5_9ZZZZ</name>
<dbReference type="PROSITE" id="PS50005">
    <property type="entry name" value="TPR"/>
    <property type="match status" value="1"/>
</dbReference>
<dbReference type="InterPro" id="IPR011990">
    <property type="entry name" value="TPR-like_helical_dom_sf"/>
</dbReference>
<organism evidence="1">
    <name type="scientific">marine metagenome</name>
    <dbReference type="NCBI Taxonomy" id="408172"/>
    <lineage>
        <taxon>unclassified sequences</taxon>
        <taxon>metagenomes</taxon>
        <taxon>ecological metagenomes</taxon>
    </lineage>
</organism>
<dbReference type="AlphaFoldDB" id="A0A382ALQ5"/>
<feature type="non-terminal residue" evidence="1">
    <location>
        <position position="1"/>
    </location>
</feature>
<dbReference type="EMBL" id="UINC01025884">
    <property type="protein sequence ID" value="SVB02319.1"/>
    <property type="molecule type" value="Genomic_DNA"/>
</dbReference>
<accession>A0A382ALQ5</accession>
<dbReference type="SUPFAM" id="SSF48452">
    <property type="entry name" value="TPR-like"/>
    <property type="match status" value="1"/>
</dbReference>
<reference evidence="1" key="1">
    <citation type="submission" date="2018-05" db="EMBL/GenBank/DDBJ databases">
        <authorList>
            <person name="Lanie J.A."/>
            <person name="Ng W.-L."/>
            <person name="Kazmierczak K.M."/>
            <person name="Andrzejewski T.M."/>
            <person name="Davidsen T.M."/>
            <person name="Wayne K.J."/>
            <person name="Tettelin H."/>
            <person name="Glass J.I."/>
            <person name="Rusch D."/>
            <person name="Podicherti R."/>
            <person name="Tsui H.-C.T."/>
            <person name="Winkler M.E."/>
        </authorList>
    </citation>
    <scope>NUCLEOTIDE SEQUENCE</scope>
</reference>
<protein>
    <submittedName>
        <fullName evidence="1">Uncharacterized protein</fullName>
    </submittedName>
</protein>
<proteinExistence type="predicted"/>
<sequence>VVNTTRRIADVRFDSLVSVALNALAEEEFEEAHQFFTDALKMRPDSLEALDGLVQADQGMRLGQIALAQVRATAFEKRELWDRAIQQYLLALNSDDSLEFAKMGLSRARARADLDAKFEGLFRNPDVLFTDQILKDAGILLEDARGIDGRGPRLNGQIAELDRLVRLAATPIDVELRSDGLTNVTLYRVGSLGSFMTHHVQIRPGPYTALGSRAGYRDVRVAFEVLPGNTLSPIEIFCVERIN</sequence>
<gene>
    <name evidence="1" type="ORF">METZ01_LOCUS155173</name>
</gene>
<dbReference type="Gene3D" id="1.25.40.10">
    <property type="entry name" value="Tetratricopeptide repeat domain"/>
    <property type="match status" value="1"/>
</dbReference>
<evidence type="ECO:0000313" key="1">
    <source>
        <dbReference type="EMBL" id="SVB02319.1"/>
    </source>
</evidence>
<dbReference type="InterPro" id="IPR019734">
    <property type="entry name" value="TPR_rpt"/>
</dbReference>